<dbReference type="Pfam" id="PF00989">
    <property type="entry name" value="PAS"/>
    <property type="match status" value="2"/>
</dbReference>
<dbReference type="InterPro" id="IPR043128">
    <property type="entry name" value="Rev_trsase/Diguanyl_cyclase"/>
</dbReference>
<dbReference type="Proteomes" id="UP000466517">
    <property type="component" value="Chromosome"/>
</dbReference>
<dbReference type="InterPro" id="IPR000160">
    <property type="entry name" value="GGDEF_dom"/>
</dbReference>
<dbReference type="CDD" id="cd00130">
    <property type="entry name" value="PAS"/>
    <property type="match status" value="2"/>
</dbReference>
<dbReference type="SUPFAM" id="SSF55785">
    <property type="entry name" value="PYP-like sensor domain (PAS domain)"/>
    <property type="match status" value="3"/>
</dbReference>
<feature type="compositionally biased region" description="Basic and acidic residues" evidence="1">
    <location>
        <begin position="541"/>
        <end position="552"/>
    </location>
</feature>
<dbReference type="InterPro" id="IPR035965">
    <property type="entry name" value="PAS-like_dom_sf"/>
</dbReference>
<dbReference type="InterPro" id="IPR052155">
    <property type="entry name" value="Biofilm_reg_signaling"/>
</dbReference>
<dbReference type="PROSITE" id="PS50887">
    <property type="entry name" value="GGDEF"/>
    <property type="match status" value="1"/>
</dbReference>
<evidence type="ECO:0000256" key="1">
    <source>
        <dbReference type="SAM" id="MobiDB-lite"/>
    </source>
</evidence>
<dbReference type="EMBL" id="AP022610">
    <property type="protein sequence ID" value="BBZ26842.1"/>
    <property type="molecule type" value="Genomic_DNA"/>
</dbReference>
<evidence type="ECO:0008006" key="6">
    <source>
        <dbReference type="Google" id="ProtNLM"/>
    </source>
</evidence>
<dbReference type="NCBIfam" id="TIGR00254">
    <property type="entry name" value="GGDEF"/>
    <property type="match status" value="1"/>
</dbReference>
<organism evidence="4 5">
    <name type="scientific">Mycolicibacterium madagascariense</name>
    <dbReference type="NCBI Taxonomy" id="212765"/>
    <lineage>
        <taxon>Bacteria</taxon>
        <taxon>Bacillati</taxon>
        <taxon>Actinomycetota</taxon>
        <taxon>Actinomycetes</taxon>
        <taxon>Mycobacteriales</taxon>
        <taxon>Mycobacteriaceae</taxon>
        <taxon>Mycolicibacterium</taxon>
    </lineage>
</organism>
<name>A0A7I7XBN5_9MYCO</name>
<sequence>MENPGPGTFDDGSLRRGGRAEDDPFRRLVDRSPDGIVVHRNGRIVYANLTAVRWVGAQYADQVRGRPLVEFLHPDSVEPVLTRMAALRNEGDATRASEGVLVRLDGTTLNVEAVTALTTWEDSPAYHVTLRDLTFVRTAQRSLRYQASLVDKVGVAIIATTVTGLVTKWNRAAEIVYQRPAATALALPIDVAVGAPLDPAAIVDAGGDALATHHTADGQPLTVRVSVAKLDTGYALVCTDETKSHGVERLLRRIVNSLDEGILVVDRTGGVTSANPAAERILGLPAAEIMAGEGRAVHSIPFFGADRRPIDPRDNPIAETVRTGKPCQGVIVGIDRADDRRTWLRVSCRPLDSDHRYGTATLVSFSDITAEQMARERLTYRATHDALTGLPNRPAVLNHISDSLRAQGDRRLGAVLFIDLDNLKAINDSLGHDSGDELLQSVANCLRAAVGPNDVVGRLGGDEFVTLVAGDTGPAEIAEFTSRLERSLSEPMVLGAATVRTQASIGVTVVSPRDPRSAVEILRDADSAMYETKAKRRRRVNHDPAGADRRAGAGEPSPSRNGTPRSGSRRPLRRVDGTR</sequence>
<feature type="compositionally biased region" description="Basic and acidic residues" evidence="1">
    <location>
        <begin position="12"/>
        <end position="26"/>
    </location>
</feature>
<dbReference type="SUPFAM" id="SSF55073">
    <property type="entry name" value="Nucleotide cyclase"/>
    <property type="match status" value="1"/>
</dbReference>
<feature type="domain" description="PAS" evidence="2">
    <location>
        <begin position="247"/>
        <end position="290"/>
    </location>
</feature>
<accession>A0A7I7XBN5</accession>
<dbReference type="AlphaFoldDB" id="A0A7I7XBN5"/>
<evidence type="ECO:0000259" key="2">
    <source>
        <dbReference type="PROSITE" id="PS50112"/>
    </source>
</evidence>
<dbReference type="GO" id="GO:0006355">
    <property type="term" value="P:regulation of DNA-templated transcription"/>
    <property type="evidence" value="ECO:0007669"/>
    <property type="project" value="InterPro"/>
</dbReference>
<dbReference type="NCBIfam" id="TIGR00229">
    <property type="entry name" value="sensory_box"/>
    <property type="match status" value="2"/>
</dbReference>
<feature type="region of interest" description="Disordered" evidence="1">
    <location>
        <begin position="1"/>
        <end position="26"/>
    </location>
</feature>
<gene>
    <name evidence="4" type="ORF">MMAD_11370</name>
</gene>
<dbReference type="PANTHER" id="PTHR44757">
    <property type="entry name" value="DIGUANYLATE CYCLASE DGCP"/>
    <property type="match status" value="1"/>
</dbReference>
<feature type="domain" description="PAS" evidence="2">
    <location>
        <begin position="36"/>
        <end position="91"/>
    </location>
</feature>
<dbReference type="InterPro" id="IPR000014">
    <property type="entry name" value="PAS"/>
</dbReference>
<dbReference type="SMART" id="SM00091">
    <property type="entry name" value="PAS"/>
    <property type="match status" value="3"/>
</dbReference>
<dbReference type="RefSeq" id="WP_246241151.1">
    <property type="nucleotide sequence ID" value="NZ_AP022610.1"/>
</dbReference>
<evidence type="ECO:0000259" key="3">
    <source>
        <dbReference type="PROSITE" id="PS50887"/>
    </source>
</evidence>
<dbReference type="Gene3D" id="3.30.450.20">
    <property type="entry name" value="PAS domain"/>
    <property type="match status" value="2"/>
</dbReference>
<evidence type="ECO:0000313" key="5">
    <source>
        <dbReference type="Proteomes" id="UP000466517"/>
    </source>
</evidence>
<evidence type="ECO:0000313" key="4">
    <source>
        <dbReference type="EMBL" id="BBZ26842.1"/>
    </source>
</evidence>
<dbReference type="PROSITE" id="PS50112">
    <property type="entry name" value="PAS"/>
    <property type="match status" value="2"/>
</dbReference>
<keyword evidence="5" id="KW-1185">Reference proteome</keyword>
<dbReference type="CDD" id="cd01949">
    <property type="entry name" value="GGDEF"/>
    <property type="match status" value="1"/>
</dbReference>
<dbReference type="PANTHER" id="PTHR44757:SF2">
    <property type="entry name" value="BIOFILM ARCHITECTURE MAINTENANCE PROTEIN MBAA"/>
    <property type="match status" value="1"/>
</dbReference>
<dbReference type="Pfam" id="PF00990">
    <property type="entry name" value="GGDEF"/>
    <property type="match status" value="1"/>
</dbReference>
<dbReference type="Gene3D" id="3.30.70.270">
    <property type="match status" value="1"/>
</dbReference>
<dbReference type="SMART" id="SM00267">
    <property type="entry name" value="GGDEF"/>
    <property type="match status" value="1"/>
</dbReference>
<proteinExistence type="predicted"/>
<feature type="domain" description="GGDEF" evidence="3">
    <location>
        <begin position="411"/>
        <end position="545"/>
    </location>
</feature>
<protein>
    <recommendedName>
        <fullName evidence="6">Diguanylate cyclase</fullName>
    </recommendedName>
</protein>
<dbReference type="KEGG" id="mmag:MMAD_11370"/>
<reference evidence="4 5" key="1">
    <citation type="journal article" date="2019" name="Emerg. Microbes Infect.">
        <title>Comprehensive subspecies identification of 175 nontuberculous mycobacteria species based on 7547 genomic profiles.</title>
        <authorList>
            <person name="Matsumoto Y."/>
            <person name="Kinjo T."/>
            <person name="Motooka D."/>
            <person name="Nabeya D."/>
            <person name="Jung N."/>
            <person name="Uechi K."/>
            <person name="Horii T."/>
            <person name="Iida T."/>
            <person name="Fujita J."/>
            <person name="Nakamura S."/>
        </authorList>
    </citation>
    <scope>NUCLEOTIDE SEQUENCE [LARGE SCALE GENOMIC DNA]</scope>
    <source>
        <strain evidence="4 5">JCM 13574</strain>
    </source>
</reference>
<dbReference type="InterPro" id="IPR029787">
    <property type="entry name" value="Nucleotide_cyclase"/>
</dbReference>
<dbReference type="InterPro" id="IPR013767">
    <property type="entry name" value="PAS_fold"/>
</dbReference>
<feature type="region of interest" description="Disordered" evidence="1">
    <location>
        <begin position="532"/>
        <end position="579"/>
    </location>
</feature>